<sequence>MFEAGEETQAGIDYPQNPKWPKGFVPIAVHTGTIGPLNCQREDELAQLLVKTPEIQNFLNNQTYKENMEKVENLTGWKKDLDLPTVMDTLNIEHNVYNLSNVDPELVKMLPFLNQTVDNLIRWTNGWGKAHKFLKKRLF</sequence>
<dbReference type="GO" id="GO:0016791">
    <property type="term" value="F:phosphatase activity"/>
    <property type="evidence" value="ECO:0007669"/>
    <property type="project" value="UniProtKB-ARBA"/>
</dbReference>
<dbReference type="AlphaFoldDB" id="A0A914CT41"/>
<accession>A0A914CT41</accession>
<evidence type="ECO:0000313" key="1">
    <source>
        <dbReference type="Proteomes" id="UP000887540"/>
    </source>
</evidence>
<evidence type="ECO:0000313" key="2">
    <source>
        <dbReference type="WBParaSite" id="ACRNAN_scaffold13690.g23902.t1"/>
    </source>
</evidence>
<dbReference type="WBParaSite" id="ACRNAN_scaffold13690.g23902.t1">
    <property type="protein sequence ID" value="ACRNAN_scaffold13690.g23902.t1"/>
    <property type="gene ID" value="ACRNAN_scaffold13690.g23902"/>
</dbReference>
<proteinExistence type="predicted"/>
<dbReference type="Gene3D" id="3.40.50.1240">
    <property type="entry name" value="Phosphoglycerate mutase-like"/>
    <property type="match status" value="1"/>
</dbReference>
<keyword evidence="1" id="KW-1185">Reference proteome</keyword>
<dbReference type="Proteomes" id="UP000887540">
    <property type="component" value="Unplaced"/>
</dbReference>
<organism evidence="1 2">
    <name type="scientific">Acrobeloides nanus</name>
    <dbReference type="NCBI Taxonomy" id="290746"/>
    <lineage>
        <taxon>Eukaryota</taxon>
        <taxon>Metazoa</taxon>
        <taxon>Ecdysozoa</taxon>
        <taxon>Nematoda</taxon>
        <taxon>Chromadorea</taxon>
        <taxon>Rhabditida</taxon>
        <taxon>Tylenchina</taxon>
        <taxon>Cephalobomorpha</taxon>
        <taxon>Cephaloboidea</taxon>
        <taxon>Cephalobidae</taxon>
        <taxon>Acrobeloides</taxon>
    </lineage>
</organism>
<dbReference type="InterPro" id="IPR029033">
    <property type="entry name" value="His_PPase_superfam"/>
</dbReference>
<reference evidence="2" key="1">
    <citation type="submission" date="2022-11" db="UniProtKB">
        <authorList>
            <consortium name="WormBaseParasite"/>
        </authorList>
    </citation>
    <scope>IDENTIFICATION</scope>
</reference>
<name>A0A914CT41_9BILA</name>
<protein>
    <submittedName>
        <fullName evidence="2">Uncharacterized protein</fullName>
    </submittedName>
</protein>